<evidence type="ECO:0000313" key="2">
    <source>
        <dbReference type="Proteomes" id="UP000219338"/>
    </source>
</evidence>
<name>A0A284RZD6_ARMOS</name>
<organism evidence="1 2">
    <name type="scientific">Armillaria ostoyae</name>
    <name type="common">Armillaria root rot fungus</name>
    <dbReference type="NCBI Taxonomy" id="47428"/>
    <lineage>
        <taxon>Eukaryota</taxon>
        <taxon>Fungi</taxon>
        <taxon>Dikarya</taxon>
        <taxon>Basidiomycota</taxon>
        <taxon>Agaricomycotina</taxon>
        <taxon>Agaricomycetes</taxon>
        <taxon>Agaricomycetidae</taxon>
        <taxon>Agaricales</taxon>
        <taxon>Marasmiineae</taxon>
        <taxon>Physalacriaceae</taxon>
        <taxon>Armillaria</taxon>
    </lineage>
</organism>
<gene>
    <name evidence="1" type="ORF">ARMOST_17583</name>
</gene>
<dbReference type="Proteomes" id="UP000219338">
    <property type="component" value="Unassembled WGS sequence"/>
</dbReference>
<dbReference type="EMBL" id="FUEG01000022">
    <property type="protein sequence ID" value="SJL14128.1"/>
    <property type="molecule type" value="Genomic_DNA"/>
</dbReference>
<dbReference type="OrthoDB" id="2788229at2759"/>
<protein>
    <submittedName>
        <fullName evidence="1">Uncharacterized protein</fullName>
    </submittedName>
</protein>
<sequence>MVWPFAAMAHGMACWGCGHGRSLLGPCAVTNTNTIIVVPLQFFPTVAIPEFWLLRSFLTFSEKLPMTTLVKNSVSGNSSLSMPQELIDFTLDFLHDDIPTLRVCSLVSRAFLPCSRYHIYSNVFIVHTAELDIFRKYAGQLYQCQNLAALLEYSPHVAPLVTRFGILAMSESSFMEDVFTDTSLFPIIQSLLNLSHIEFIAGRNQGSWGDFPVATHKLFLAALRSLPLKTLILKGIDFQNDGRFEDVFTAAAANSALKHLSLVCENEGAETSEPYPPIRPPTNGLPALESLSISGPGTPRNISWLFFTQSLYSISGIRRLSLQIYRGTPSSVIQSLLNEMQETLEYFTLDISPQRDRKVGFDLSRHRNLSSFYIIVPDFPDFVPVPEMRLNPTLRTLIVEHVSRVWQSNLQYSLRICAEVDRLALPALERVHIRLHVSVHGMCYYYAHCNTCEVQVQNRDAGDLDSWKRQVEESMPLLKDRGILEVETIKQRYIVSFSDRADLDLFPVARGNDRRLAFA</sequence>
<reference evidence="2" key="1">
    <citation type="journal article" date="2017" name="Nat. Ecol. Evol.">
        <title>Genome expansion and lineage-specific genetic innovations in the forest pathogenic fungi Armillaria.</title>
        <authorList>
            <person name="Sipos G."/>
            <person name="Prasanna A.N."/>
            <person name="Walter M.C."/>
            <person name="O'Connor E."/>
            <person name="Balint B."/>
            <person name="Krizsan K."/>
            <person name="Kiss B."/>
            <person name="Hess J."/>
            <person name="Varga T."/>
            <person name="Slot J."/>
            <person name="Riley R."/>
            <person name="Boka B."/>
            <person name="Rigling D."/>
            <person name="Barry K."/>
            <person name="Lee J."/>
            <person name="Mihaltcheva S."/>
            <person name="LaButti K."/>
            <person name="Lipzen A."/>
            <person name="Waldron R."/>
            <person name="Moloney N.M."/>
            <person name="Sperisen C."/>
            <person name="Kredics L."/>
            <person name="Vagvoelgyi C."/>
            <person name="Patrignani A."/>
            <person name="Fitzpatrick D."/>
            <person name="Nagy I."/>
            <person name="Doyle S."/>
            <person name="Anderson J.B."/>
            <person name="Grigoriev I.V."/>
            <person name="Gueldener U."/>
            <person name="Muensterkoetter M."/>
            <person name="Nagy L.G."/>
        </authorList>
    </citation>
    <scope>NUCLEOTIDE SEQUENCE [LARGE SCALE GENOMIC DNA]</scope>
    <source>
        <strain evidence="2">C18/9</strain>
    </source>
</reference>
<keyword evidence="2" id="KW-1185">Reference proteome</keyword>
<evidence type="ECO:0000313" key="1">
    <source>
        <dbReference type="EMBL" id="SJL14128.1"/>
    </source>
</evidence>
<proteinExistence type="predicted"/>
<dbReference type="AlphaFoldDB" id="A0A284RZD6"/>
<accession>A0A284RZD6</accession>